<proteinExistence type="predicted"/>
<accession>A0ABM8WE01</accession>
<keyword evidence="3" id="KW-1185">Reference proteome</keyword>
<dbReference type="EMBL" id="CAJZAH010000001">
    <property type="protein sequence ID" value="CAG9165555.1"/>
    <property type="molecule type" value="Genomic_DNA"/>
</dbReference>
<evidence type="ECO:0000313" key="3">
    <source>
        <dbReference type="Proteomes" id="UP000721236"/>
    </source>
</evidence>
<sequence length="215" mass="22649">MPFSAALPAVFPAIRSTVSPIAPRAASAAWRARVARRAFVALVGAAACAPLQAETAAEPGIRPAGAAAALYECQGSNGGIVFRASPREGCTAVAGGDPATLDPQRWVPLMGANGLISYLDQRSVRRWGSEVGVVLMRNAPSGAIRTASGEPIRSSLRRMVLNCATSMYTLVEQTLFPRRFARGEALYTIRASHRGMPQPAASGTVPGELLTRFCR</sequence>
<protein>
    <recommendedName>
        <fullName evidence="1">Surface-adhesin protein E-like domain-containing protein</fullName>
    </recommendedName>
</protein>
<name>A0ABM8WE01_9BURK</name>
<dbReference type="Proteomes" id="UP000721236">
    <property type="component" value="Unassembled WGS sequence"/>
</dbReference>
<dbReference type="Pfam" id="PF16747">
    <property type="entry name" value="Adhesin_E"/>
    <property type="match status" value="1"/>
</dbReference>
<evidence type="ECO:0000313" key="2">
    <source>
        <dbReference type="EMBL" id="CAG9165555.1"/>
    </source>
</evidence>
<gene>
    <name evidence="2" type="ORF">LMG21510_00128</name>
</gene>
<feature type="domain" description="Surface-adhesin protein E-like" evidence="1">
    <location>
        <begin position="106"/>
        <end position="215"/>
    </location>
</feature>
<organism evidence="2 3">
    <name type="scientific">Cupriavidus respiraculi</name>
    <dbReference type="NCBI Taxonomy" id="195930"/>
    <lineage>
        <taxon>Bacteria</taxon>
        <taxon>Pseudomonadati</taxon>
        <taxon>Pseudomonadota</taxon>
        <taxon>Betaproteobacteria</taxon>
        <taxon>Burkholderiales</taxon>
        <taxon>Burkholderiaceae</taxon>
        <taxon>Cupriavidus</taxon>
    </lineage>
</organism>
<evidence type="ECO:0000259" key="1">
    <source>
        <dbReference type="Pfam" id="PF16747"/>
    </source>
</evidence>
<reference evidence="2 3" key="1">
    <citation type="submission" date="2021-08" db="EMBL/GenBank/DDBJ databases">
        <authorList>
            <person name="Peeters C."/>
        </authorList>
    </citation>
    <scope>NUCLEOTIDE SEQUENCE [LARGE SCALE GENOMIC DNA]</scope>
    <source>
        <strain evidence="2 3">LMG 21510</strain>
    </source>
</reference>
<dbReference type="InterPro" id="IPR031939">
    <property type="entry name" value="Adhesin_E-like"/>
</dbReference>
<comment type="caution">
    <text evidence="2">The sequence shown here is derived from an EMBL/GenBank/DDBJ whole genome shotgun (WGS) entry which is preliminary data.</text>
</comment>
<dbReference type="RefSeq" id="WP_224039018.1">
    <property type="nucleotide sequence ID" value="NZ_CAJZAH010000001.1"/>
</dbReference>